<dbReference type="InterPro" id="IPR036461">
    <property type="entry name" value="Urease_betasu_sf"/>
</dbReference>
<sequence length="140" mass="14527">MTDGRGPSGSGGQSRPASGKGAVVGLTRPGADSAERERSPGQIIYGSEPVVINAGRAVITLAVINTADRPVSVGSHYHFAEANPALSFDRKAAWGHRLDIIAGGMVRFDPGATVEVRLVRLGGRRIVRGLRGECGGRLDG</sequence>
<reference evidence="5" key="1">
    <citation type="journal article" date="2019" name="Int. J. Syst. Evol. Microbiol.">
        <title>The Global Catalogue of Microorganisms (GCM) 10K type strain sequencing project: providing services to taxonomists for standard genome sequencing and annotation.</title>
        <authorList>
            <consortium name="The Broad Institute Genomics Platform"/>
            <consortium name="The Broad Institute Genome Sequencing Center for Infectious Disease"/>
            <person name="Wu L."/>
            <person name="Ma J."/>
        </authorList>
    </citation>
    <scope>NUCLEOTIDE SEQUENCE [LARGE SCALE GENOMIC DNA]</scope>
    <source>
        <strain evidence="5">JCM 17933</strain>
    </source>
</reference>
<keyword evidence="1" id="KW-0378">Hydrolase</keyword>
<comment type="caution">
    <text evidence="4">The sequence shown here is derived from an EMBL/GenBank/DDBJ whole genome shotgun (WGS) entry which is preliminary data.</text>
</comment>
<accession>A0ABP8R2X6</accession>
<evidence type="ECO:0000256" key="3">
    <source>
        <dbReference type="SAM" id="MobiDB-lite"/>
    </source>
</evidence>
<dbReference type="Proteomes" id="UP001500503">
    <property type="component" value="Unassembled WGS sequence"/>
</dbReference>
<name>A0ABP8R2X6_9ACTN</name>
<dbReference type="NCBIfam" id="NF009682">
    <property type="entry name" value="PRK13203.1"/>
    <property type="match status" value="1"/>
</dbReference>
<evidence type="ECO:0000313" key="5">
    <source>
        <dbReference type="Proteomes" id="UP001500503"/>
    </source>
</evidence>
<dbReference type="SUPFAM" id="SSF51278">
    <property type="entry name" value="Urease, beta-subunit"/>
    <property type="match status" value="1"/>
</dbReference>
<dbReference type="InterPro" id="IPR002019">
    <property type="entry name" value="Urease_beta-like"/>
</dbReference>
<feature type="compositionally biased region" description="Gly residues" evidence="3">
    <location>
        <begin position="1"/>
        <end position="12"/>
    </location>
</feature>
<gene>
    <name evidence="4" type="ORF">GCM10023191_088480</name>
</gene>
<evidence type="ECO:0000256" key="1">
    <source>
        <dbReference type="ARBA" id="ARBA00022801"/>
    </source>
</evidence>
<dbReference type="PANTHER" id="PTHR33569:SF1">
    <property type="entry name" value="UREASE"/>
    <property type="match status" value="1"/>
</dbReference>
<dbReference type="Pfam" id="PF00699">
    <property type="entry name" value="Urease_beta"/>
    <property type="match status" value="1"/>
</dbReference>
<dbReference type="EMBL" id="BAABHF010000057">
    <property type="protein sequence ID" value="GAA4516904.1"/>
    <property type="molecule type" value="Genomic_DNA"/>
</dbReference>
<dbReference type="PANTHER" id="PTHR33569">
    <property type="entry name" value="UREASE"/>
    <property type="match status" value="1"/>
</dbReference>
<protein>
    <submittedName>
        <fullName evidence="4">Urease subunit beta</fullName>
    </submittedName>
</protein>
<comment type="catalytic activity">
    <reaction evidence="2">
        <text>urea + 2 H2O + H(+) = hydrogencarbonate + 2 NH4(+)</text>
        <dbReference type="Rhea" id="RHEA:20557"/>
        <dbReference type="ChEBI" id="CHEBI:15377"/>
        <dbReference type="ChEBI" id="CHEBI:15378"/>
        <dbReference type="ChEBI" id="CHEBI:16199"/>
        <dbReference type="ChEBI" id="CHEBI:17544"/>
        <dbReference type="ChEBI" id="CHEBI:28938"/>
        <dbReference type="EC" id="3.5.1.5"/>
    </reaction>
</comment>
<dbReference type="NCBIfam" id="TIGR00192">
    <property type="entry name" value="urease_beta"/>
    <property type="match status" value="1"/>
</dbReference>
<keyword evidence="5" id="KW-1185">Reference proteome</keyword>
<evidence type="ECO:0000256" key="2">
    <source>
        <dbReference type="ARBA" id="ARBA00047778"/>
    </source>
</evidence>
<dbReference type="RefSeq" id="WP_425551039.1">
    <property type="nucleotide sequence ID" value="NZ_BAABHF010000057.1"/>
</dbReference>
<dbReference type="CDD" id="cd00407">
    <property type="entry name" value="Urease_beta"/>
    <property type="match status" value="1"/>
</dbReference>
<feature type="region of interest" description="Disordered" evidence="3">
    <location>
        <begin position="1"/>
        <end position="40"/>
    </location>
</feature>
<organism evidence="4 5">
    <name type="scientific">Actinoallomurus oryzae</name>
    <dbReference type="NCBI Taxonomy" id="502180"/>
    <lineage>
        <taxon>Bacteria</taxon>
        <taxon>Bacillati</taxon>
        <taxon>Actinomycetota</taxon>
        <taxon>Actinomycetes</taxon>
        <taxon>Streptosporangiales</taxon>
        <taxon>Thermomonosporaceae</taxon>
        <taxon>Actinoallomurus</taxon>
    </lineage>
</organism>
<dbReference type="InterPro" id="IPR050069">
    <property type="entry name" value="Urease_subunit"/>
</dbReference>
<proteinExistence type="predicted"/>
<dbReference type="Gene3D" id="2.10.150.10">
    <property type="entry name" value="Urease, beta subunit"/>
    <property type="match status" value="1"/>
</dbReference>
<evidence type="ECO:0000313" key="4">
    <source>
        <dbReference type="EMBL" id="GAA4516904.1"/>
    </source>
</evidence>